<organism evidence="2 3">
    <name type="scientific">Hyaloscypha variabilis (strain UAMH 11265 / GT02V1 / F)</name>
    <name type="common">Meliniomyces variabilis</name>
    <dbReference type="NCBI Taxonomy" id="1149755"/>
    <lineage>
        <taxon>Eukaryota</taxon>
        <taxon>Fungi</taxon>
        <taxon>Dikarya</taxon>
        <taxon>Ascomycota</taxon>
        <taxon>Pezizomycotina</taxon>
        <taxon>Leotiomycetes</taxon>
        <taxon>Helotiales</taxon>
        <taxon>Hyaloscyphaceae</taxon>
        <taxon>Hyaloscypha</taxon>
        <taxon>Hyaloscypha variabilis</taxon>
    </lineage>
</organism>
<reference evidence="2 3" key="1">
    <citation type="submission" date="2016-04" db="EMBL/GenBank/DDBJ databases">
        <title>A degradative enzymes factory behind the ericoid mycorrhizal symbiosis.</title>
        <authorList>
            <consortium name="DOE Joint Genome Institute"/>
            <person name="Martino E."/>
            <person name="Morin E."/>
            <person name="Grelet G."/>
            <person name="Kuo A."/>
            <person name="Kohler A."/>
            <person name="Daghino S."/>
            <person name="Barry K."/>
            <person name="Choi C."/>
            <person name="Cichocki N."/>
            <person name="Clum A."/>
            <person name="Copeland A."/>
            <person name="Hainaut M."/>
            <person name="Haridas S."/>
            <person name="Labutti K."/>
            <person name="Lindquist E."/>
            <person name="Lipzen A."/>
            <person name="Khouja H.-R."/>
            <person name="Murat C."/>
            <person name="Ohm R."/>
            <person name="Olson A."/>
            <person name="Spatafora J."/>
            <person name="Veneault-Fourrey C."/>
            <person name="Henrissat B."/>
            <person name="Grigoriev I."/>
            <person name="Martin F."/>
            <person name="Perotto S."/>
        </authorList>
    </citation>
    <scope>NUCLEOTIDE SEQUENCE [LARGE SCALE GENOMIC DNA]</scope>
    <source>
        <strain evidence="2 3">F</strain>
    </source>
</reference>
<gene>
    <name evidence="2" type="ORF">L207DRAFT_468538</name>
</gene>
<dbReference type="OrthoDB" id="3433125at2759"/>
<dbReference type="PANTHER" id="PTHR38887:SF1">
    <property type="entry name" value="RAS MODIFICATION PROTEIN ERF4"/>
    <property type="match status" value="1"/>
</dbReference>
<evidence type="ECO:0000313" key="3">
    <source>
        <dbReference type="Proteomes" id="UP000235786"/>
    </source>
</evidence>
<dbReference type="EMBL" id="KZ613954">
    <property type="protein sequence ID" value="PMD34289.1"/>
    <property type="molecule type" value="Genomic_DNA"/>
</dbReference>
<keyword evidence="3" id="KW-1185">Reference proteome</keyword>
<dbReference type="PANTHER" id="PTHR38887">
    <property type="entry name" value="CHROMOSOME 21, WHOLE GENOME SHOTGUN SEQUENCE"/>
    <property type="match status" value="1"/>
</dbReference>
<sequence length="503" mass="55262">MIVTGVAAGIGLVSESIHHHNEKKAAQKAAAEQSTHSSDPPTYSQSTSSESIQREAIIHEEGDEEQWDLDDAQDHLPSISVEAGPKKRPFERDPMKITQHFIDDYPVQPGHTHGRLALPVVLPQRRPKDRSRGFIRAYAPVLMSCGIDQAMFLDFLETFNLASQANPWINAINLAGFAFMALPTGISQAASLALMIAVKVVSNMDSRKRYNSFLDKINDDFYRPRGLYCMMLTWDPESPDLQVGVNTAAVDSMIASNVKPPEGIAQKTVHKLRPSMGKTNGVCFTETAPLVFPKLDELNARSQHSTEERTTKEKLKSAGNFVGEYFDRRAQAKYAAENPDSQLVVGPKPTFTSRLADPNNPANHGDILALLSGGYLSTPMRGGFGGGLGGRGFGYAGQYNTFGARGDMFAARQGALDERMAMSGYGREYQNQPYSNQQYSNQANMNQQYGVYGRVGFGGPQVLADGVKRILRHHVLYLLIVKMPSDAEMDEAKAFMAGQHQQA</sequence>
<proteinExistence type="predicted"/>
<feature type="region of interest" description="Disordered" evidence="1">
    <location>
        <begin position="19"/>
        <end position="52"/>
    </location>
</feature>
<accession>A0A2J6R719</accession>
<name>A0A2J6R719_HYAVF</name>
<dbReference type="InterPro" id="IPR053221">
    <property type="entry name" value="Burnettramic_acid_biosynth"/>
</dbReference>
<dbReference type="AlphaFoldDB" id="A0A2J6R719"/>
<protein>
    <submittedName>
        <fullName evidence="2">Uncharacterized protein</fullName>
    </submittedName>
</protein>
<evidence type="ECO:0000313" key="2">
    <source>
        <dbReference type="EMBL" id="PMD34289.1"/>
    </source>
</evidence>
<dbReference type="Proteomes" id="UP000235786">
    <property type="component" value="Unassembled WGS sequence"/>
</dbReference>
<feature type="compositionally biased region" description="Polar residues" evidence="1">
    <location>
        <begin position="34"/>
        <end position="51"/>
    </location>
</feature>
<evidence type="ECO:0000256" key="1">
    <source>
        <dbReference type="SAM" id="MobiDB-lite"/>
    </source>
</evidence>